<name>A0ABR3SPC9_9PEZI</name>
<feature type="transmembrane region" description="Helical" evidence="7">
    <location>
        <begin position="16"/>
        <end position="35"/>
    </location>
</feature>
<feature type="compositionally biased region" description="Low complexity" evidence="6">
    <location>
        <begin position="348"/>
        <end position="364"/>
    </location>
</feature>
<dbReference type="EMBL" id="JAJVDC020000084">
    <property type="protein sequence ID" value="KAL1626328.1"/>
    <property type="molecule type" value="Genomic_DNA"/>
</dbReference>
<evidence type="ECO:0000256" key="4">
    <source>
        <dbReference type="ARBA" id="ARBA00023136"/>
    </source>
</evidence>
<keyword evidence="2 7" id="KW-0812">Transmembrane</keyword>
<evidence type="ECO:0000313" key="10">
    <source>
        <dbReference type="Proteomes" id="UP001521116"/>
    </source>
</evidence>
<proteinExistence type="inferred from homology"/>
<feature type="transmembrane region" description="Helical" evidence="7">
    <location>
        <begin position="88"/>
        <end position="112"/>
    </location>
</feature>
<organism evidence="9 10">
    <name type="scientific">Neofusicoccum ribis</name>
    <dbReference type="NCBI Taxonomy" id="45134"/>
    <lineage>
        <taxon>Eukaryota</taxon>
        <taxon>Fungi</taxon>
        <taxon>Dikarya</taxon>
        <taxon>Ascomycota</taxon>
        <taxon>Pezizomycotina</taxon>
        <taxon>Dothideomycetes</taxon>
        <taxon>Dothideomycetes incertae sedis</taxon>
        <taxon>Botryosphaeriales</taxon>
        <taxon>Botryosphaeriaceae</taxon>
        <taxon>Neofusicoccum</taxon>
    </lineage>
</organism>
<comment type="similarity">
    <text evidence="5">Belongs to the SAT4 family.</text>
</comment>
<reference evidence="9 10" key="1">
    <citation type="submission" date="2024-02" db="EMBL/GenBank/DDBJ databases">
        <title>De novo assembly and annotation of 12 fungi associated with fruit tree decline syndrome in Ontario, Canada.</title>
        <authorList>
            <person name="Sulman M."/>
            <person name="Ellouze W."/>
            <person name="Ilyukhin E."/>
        </authorList>
    </citation>
    <scope>NUCLEOTIDE SEQUENCE [LARGE SCALE GENOMIC DNA]</scope>
    <source>
        <strain evidence="9 10">M1-105</strain>
    </source>
</reference>
<feature type="transmembrane region" description="Helical" evidence="7">
    <location>
        <begin position="124"/>
        <end position="147"/>
    </location>
</feature>
<evidence type="ECO:0000256" key="7">
    <source>
        <dbReference type="SAM" id="Phobius"/>
    </source>
</evidence>
<evidence type="ECO:0000313" key="9">
    <source>
        <dbReference type="EMBL" id="KAL1626328.1"/>
    </source>
</evidence>
<protein>
    <recommendedName>
        <fullName evidence="8">Rhodopsin domain-containing protein</fullName>
    </recommendedName>
</protein>
<sequence>MFSIGEFAPAARQASVTSTAITVITFLFLAMKIGARTNVQGRLGWDDGLAIIAFVVTVPLTVCIWRQSQYGMGKVTATLPEGMFMQQSIWFWASIWLYVSGIGLAKLSILTQYLRIFVGTRTKLVTWAMVAIVVAYTIQGDLVGIFTCTPVRKFWNRPLPGTCINIAAYYYITIAMNILTDIAIIVIPIPALIKLNVPTNQKYGLIFAFGLGGFGCIMSIVRLHAIAVSLNSPDPGEANATPAMWSVVEVHVCLICACLPSLRPVLLRIFPYASSFGSSNGQSAKRSQHHLTTTRKWTPGNGINRLSSNGGSVRIDDSERGLTEEVELEDVKSLNGGIQVISTSEVYSTRAPSGPTSRSPSSNSQVDLARPGGGDASWGYTVGVEAHHG</sequence>
<evidence type="ECO:0000256" key="2">
    <source>
        <dbReference type="ARBA" id="ARBA00022692"/>
    </source>
</evidence>
<accession>A0ABR3SPC9</accession>
<dbReference type="PANTHER" id="PTHR33048">
    <property type="entry name" value="PTH11-LIKE INTEGRAL MEMBRANE PROTEIN (AFU_ORTHOLOGUE AFUA_5G11245)"/>
    <property type="match status" value="1"/>
</dbReference>
<evidence type="ECO:0000256" key="5">
    <source>
        <dbReference type="ARBA" id="ARBA00038359"/>
    </source>
</evidence>
<dbReference type="InterPro" id="IPR049326">
    <property type="entry name" value="Rhodopsin_dom_fungi"/>
</dbReference>
<dbReference type="PANTHER" id="PTHR33048:SF47">
    <property type="entry name" value="INTEGRAL MEMBRANE PROTEIN-RELATED"/>
    <property type="match status" value="1"/>
</dbReference>
<dbReference type="Pfam" id="PF20684">
    <property type="entry name" value="Fung_rhodopsin"/>
    <property type="match status" value="1"/>
</dbReference>
<dbReference type="InterPro" id="IPR052337">
    <property type="entry name" value="SAT4-like"/>
</dbReference>
<evidence type="ECO:0000256" key="3">
    <source>
        <dbReference type="ARBA" id="ARBA00022989"/>
    </source>
</evidence>
<feature type="domain" description="Rhodopsin" evidence="8">
    <location>
        <begin position="32"/>
        <end position="266"/>
    </location>
</feature>
<feature type="transmembrane region" description="Helical" evidence="7">
    <location>
        <begin position="47"/>
        <end position="68"/>
    </location>
</feature>
<dbReference type="Proteomes" id="UP001521116">
    <property type="component" value="Unassembled WGS sequence"/>
</dbReference>
<feature type="transmembrane region" description="Helical" evidence="7">
    <location>
        <begin position="167"/>
        <end position="193"/>
    </location>
</feature>
<evidence type="ECO:0000256" key="1">
    <source>
        <dbReference type="ARBA" id="ARBA00004141"/>
    </source>
</evidence>
<feature type="transmembrane region" description="Helical" evidence="7">
    <location>
        <begin position="205"/>
        <end position="223"/>
    </location>
</feature>
<evidence type="ECO:0000259" key="8">
    <source>
        <dbReference type="Pfam" id="PF20684"/>
    </source>
</evidence>
<comment type="subcellular location">
    <subcellularLocation>
        <location evidence="1">Membrane</location>
        <topology evidence="1">Multi-pass membrane protein</topology>
    </subcellularLocation>
</comment>
<feature type="region of interest" description="Disordered" evidence="6">
    <location>
        <begin position="345"/>
        <end position="389"/>
    </location>
</feature>
<feature type="region of interest" description="Disordered" evidence="6">
    <location>
        <begin position="278"/>
        <end position="322"/>
    </location>
</feature>
<gene>
    <name evidence="9" type="ORF">SLS56_006912</name>
</gene>
<keyword evidence="4 7" id="KW-0472">Membrane</keyword>
<comment type="caution">
    <text evidence="9">The sequence shown here is derived from an EMBL/GenBank/DDBJ whole genome shotgun (WGS) entry which is preliminary data.</text>
</comment>
<keyword evidence="10" id="KW-1185">Reference proteome</keyword>
<keyword evidence="3 7" id="KW-1133">Transmembrane helix</keyword>
<evidence type="ECO:0000256" key="6">
    <source>
        <dbReference type="SAM" id="MobiDB-lite"/>
    </source>
</evidence>